<name>A0A2J6T0E8_9HELO</name>
<feature type="chain" id="PRO_5014438297" description="Prp 4 CRoW domain-containing protein" evidence="1">
    <location>
        <begin position="19"/>
        <end position="229"/>
    </location>
</feature>
<evidence type="ECO:0000256" key="1">
    <source>
        <dbReference type="SAM" id="SignalP"/>
    </source>
</evidence>
<dbReference type="AlphaFoldDB" id="A0A2J6T0E8"/>
<reference evidence="2 3" key="1">
    <citation type="submission" date="2016-04" db="EMBL/GenBank/DDBJ databases">
        <title>A degradative enzymes factory behind the ericoid mycorrhizal symbiosis.</title>
        <authorList>
            <consortium name="DOE Joint Genome Institute"/>
            <person name="Martino E."/>
            <person name="Morin E."/>
            <person name="Grelet G."/>
            <person name="Kuo A."/>
            <person name="Kohler A."/>
            <person name="Daghino S."/>
            <person name="Barry K."/>
            <person name="Choi C."/>
            <person name="Cichocki N."/>
            <person name="Clum A."/>
            <person name="Copeland A."/>
            <person name="Hainaut M."/>
            <person name="Haridas S."/>
            <person name="Labutti K."/>
            <person name="Lindquist E."/>
            <person name="Lipzen A."/>
            <person name="Khouja H.-R."/>
            <person name="Murat C."/>
            <person name="Ohm R."/>
            <person name="Olson A."/>
            <person name="Spatafora J."/>
            <person name="Veneault-Fourrey C."/>
            <person name="Henrissat B."/>
            <person name="Grigoriev I."/>
            <person name="Martin F."/>
            <person name="Perotto S."/>
        </authorList>
    </citation>
    <scope>NUCLEOTIDE SEQUENCE [LARGE SCALE GENOMIC DNA]</scope>
    <source>
        <strain evidence="2 3">E</strain>
    </source>
</reference>
<dbReference type="RefSeq" id="XP_024733391.1">
    <property type="nucleotide sequence ID" value="XM_024887157.1"/>
</dbReference>
<organism evidence="2 3">
    <name type="scientific">Hyaloscypha bicolor E</name>
    <dbReference type="NCBI Taxonomy" id="1095630"/>
    <lineage>
        <taxon>Eukaryota</taxon>
        <taxon>Fungi</taxon>
        <taxon>Dikarya</taxon>
        <taxon>Ascomycota</taxon>
        <taxon>Pezizomycotina</taxon>
        <taxon>Leotiomycetes</taxon>
        <taxon>Helotiales</taxon>
        <taxon>Hyaloscyphaceae</taxon>
        <taxon>Hyaloscypha</taxon>
        <taxon>Hyaloscypha bicolor</taxon>
    </lineage>
</organism>
<sequence>MLFSTFAISSVFVASAVAAAEPAPYKLGKMSMNQAFGLMRRQAGYQPGQTICGPGADCASSCGAGYSECASSDGDLHCYNPTVQQTCCPDGTGNSCDVGFFCTSDAEGGTWCCPDGMSLAACAAAYSLTGTLVSETASNPASTPSSYPASVTASVSGYPTTTTAEETYMTTTTSCSSSSSKALYTTSYSYSNITVSTTTSALPTQFTGGAAHLGFPALALAAAGAVLAL</sequence>
<dbReference type="Proteomes" id="UP000235371">
    <property type="component" value="Unassembled WGS sequence"/>
</dbReference>
<evidence type="ECO:0000313" key="2">
    <source>
        <dbReference type="EMBL" id="PMD56487.1"/>
    </source>
</evidence>
<evidence type="ECO:0008006" key="4">
    <source>
        <dbReference type="Google" id="ProtNLM"/>
    </source>
</evidence>
<dbReference type="EMBL" id="KZ613848">
    <property type="protein sequence ID" value="PMD56487.1"/>
    <property type="molecule type" value="Genomic_DNA"/>
</dbReference>
<proteinExistence type="predicted"/>
<dbReference type="OrthoDB" id="5409186at2759"/>
<keyword evidence="1" id="KW-0732">Signal</keyword>
<gene>
    <name evidence="2" type="ORF">K444DRAFT_666089</name>
</gene>
<dbReference type="GeneID" id="36595233"/>
<accession>A0A2J6T0E8</accession>
<evidence type="ECO:0000313" key="3">
    <source>
        <dbReference type="Proteomes" id="UP000235371"/>
    </source>
</evidence>
<feature type="signal peptide" evidence="1">
    <location>
        <begin position="1"/>
        <end position="18"/>
    </location>
</feature>
<protein>
    <recommendedName>
        <fullName evidence="4">Prp 4 CRoW domain-containing protein</fullName>
    </recommendedName>
</protein>
<dbReference type="STRING" id="1095630.A0A2J6T0E8"/>
<dbReference type="InParanoid" id="A0A2J6T0E8"/>
<keyword evidence="3" id="KW-1185">Reference proteome</keyword>